<dbReference type="InterPro" id="IPR019587">
    <property type="entry name" value="Polyketide_cyclase/dehydratase"/>
</dbReference>
<dbReference type="InterPro" id="IPR023393">
    <property type="entry name" value="START-like_dom_sf"/>
</dbReference>
<comment type="caution">
    <text evidence="1">The sequence shown here is derived from an EMBL/GenBank/DDBJ whole genome shotgun (WGS) entry which is preliminary data.</text>
</comment>
<organism evidence="1 2">
    <name type="scientific">Rhodococcus chondri</name>
    <dbReference type="NCBI Taxonomy" id="3065941"/>
    <lineage>
        <taxon>Bacteria</taxon>
        <taxon>Bacillati</taxon>
        <taxon>Actinomycetota</taxon>
        <taxon>Actinomycetes</taxon>
        <taxon>Mycobacteriales</taxon>
        <taxon>Nocardiaceae</taxon>
        <taxon>Rhodococcus</taxon>
    </lineage>
</organism>
<protein>
    <submittedName>
        <fullName evidence="1">SRPBCC family protein</fullName>
    </submittedName>
</protein>
<dbReference type="Proteomes" id="UP001331936">
    <property type="component" value="Unassembled WGS sequence"/>
</dbReference>
<dbReference type="SUPFAM" id="SSF55961">
    <property type="entry name" value="Bet v1-like"/>
    <property type="match status" value="1"/>
</dbReference>
<dbReference type="EMBL" id="JAUZMZ010000031">
    <property type="protein sequence ID" value="MEE2032042.1"/>
    <property type="molecule type" value="Genomic_DNA"/>
</dbReference>
<name>A0ABU7JPT4_9NOCA</name>
<dbReference type="Pfam" id="PF10604">
    <property type="entry name" value="Polyketide_cyc2"/>
    <property type="match status" value="1"/>
</dbReference>
<reference evidence="1 2" key="1">
    <citation type="submission" date="2023-08" db="EMBL/GenBank/DDBJ databases">
        <authorList>
            <person name="Girao M."/>
            <person name="Carvalho M.F."/>
        </authorList>
    </citation>
    <scope>NUCLEOTIDE SEQUENCE [LARGE SCALE GENOMIC DNA]</scope>
    <source>
        <strain evidence="1 2">CC-R104</strain>
    </source>
</reference>
<dbReference type="RefSeq" id="WP_330151472.1">
    <property type="nucleotide sequence ID" value="NZ_JAUZMZ010000031.1"/>
</dbReference>
<evidence type="ECO:0000313" key="2">
    <source>
        <dbReference type="Proteomes" id="UP001331936"/>
    </source>
</evidence>
<accession>A0ABU7JPT4</accession>
<sequence length="153" mass="16623">MEQRIALNRSIAAPPSAVWAVLTDLDDAPRTLRGVTAVERLSGTGYEVGTRWRETRVVFGRSATEEMQVAEVEPERRTVVTAESGGTRYRTVFELTPTAAGTDLRLEFCGRSGPMGAMQSLLLTLVGPLAKRATAKSMRQDLDNIAAAAEQSR</sequence>
<keyword evidence="2" id="KW-1185">Reference proteome</keyword>
<evidence type="ECO:0000313" key="1">
    <source>
        <dbReference type="EMBL" id="MEE2032042.1"/>
    </source>
</evidence>
<gene>
    <name evidence="1" type="ORF">Q8814_07945</name>
</gene>
<proteinExistence type="predicted"/>
<dbReference type="Gene3D" id="3.30.530.20">
    <property type="match status" value="1"/>
</dbReference>